<proteinExistence type="predicted"/>
<dbReference type="PANTHER" id="PTHR43777">
    <property type="entry name" value="MOLYBDENUM COFACTOR CYTIDYLYLTRANSFERASE"/>
    <property type="match status" value="1"/>
</dbReference>
<dbReference type="Gene3D" id="3.90.550.10">
    <property type="entry name" value="Spore Coat Polysaccharide Biosynthesis Protein SpsA, Chain A"/>
    <property type="match status" value="1"/>
</dbReference>
<feature type="domain" description="MobA-like NTP transferase" evidence="2">
    <location>
        <begin position="19"/>
        <end position="186"/>
    </location>
</feature>
<dbReference type="PANTHER" id="PTHR43777:SF1">
    <property type="entry name" value="MOLYBDENUM COFACTOR CYTIDYLYLTRANSFERASE"/>
    <property type="match status" value="1"/>
</dbReference>
<dbReference type="InterPro" id="IPR025877">
    <property type="entry name" value="MobA-like_NTP_Trfase"/>
</dbReference>
<accession>A0A3L7K0Q4</accession>
<organism evidence="3 4">
    <name type="scientific">Falsibacillus albus</name>
    <dbReference type="NCBI Taxonomy" id="2478915"/>
    <lineage>
        <taxon>Bacteria</taxon>
        <taxon>Bacillati</taxon>
        <taxon>Bacillota</taxon>
        <taxon>Bacilli</taxon>
        <taxon>Bacillales</taxon>
        <taxon>Bacillaceae</taxon>
        <taxon>Falsibacillus</taxon>
    </lineage>
</organism>
<gene>
    <name evidence="3" type="ORF">D9X91_10910</name>
</gene>
<dbReference type="SUPFAM" id="SSF53448">
    <property type="entry name" value="Nucleotide-diphospho-sugar transferases"/>
    <property type="match status" value="1"/>
</dbReference>
<dbReference type="GO" id="GO:0016779">
    <property type="term" value="F:nucleotidyltransferase activity"/>
    <property type="evidence" value="ECO:0007669"/>
    <property type="project" value="UniProtKB-ARBA"/>
</dbReference>
<evidence type="ECO:0000256" key="1">
    <source>
        <dbReference type="SAM" id="MobiDB-lite"/>
    </source>
</evidence>
<reference evidence="3 4" key="1">
    <citation type="submission" date="2018-10" db="EMBL/GenBank/DDBJ databases">
        <title>Falsibacillus sp. genome draft.</title>
        <authorList>
            <person name="Shi S."/>
        </authorList>
    </citation>
    <scope>NUCLEOTIDE SEQUENCE [LARGE SCALE GENOMIC DNA]</scope>
    <source>
        <strain evidence="3 4">GY 10110</strain>
    </source>
</reference>
<evidence type="ECO:0000313" key="4">
    <source>
        <dbReference type="Proteomes" id="UP000276770"/>
    </source>
</evidence>
<sequence length="245" mass="27419">MYLGEKEKGERRKMGKMIGVLLGAGKSSRMGKNKLAMKLKHGPVGHYALRSALMSNLDHIIFVGSDVILPSWVSGDLKNAFLQSLWSYHYSPESCVGMSHSLREGVRFAEALEATAMMVILADQPFQSAMLLNRMIITFNKRLPPFLGTSIHSATIPPVIISGKLFSELHKLQGDHGARFLLEKYKDSYSIMEVHDPFYNFDIDTRDDFEMAGRIEAAMEKENSKKRGADGLEHLGEERRSKGGI</sequence>
<keyword evidence="4" id="KW-1185">Reference proteome</keyword>
<evidence type="ECO:0000313" key="3">
    <source>
        <dbReference type="EMBL" id="RLQ95531.1"/>
    </source>
</evidence>
<dbReference type="AlphaFoldDB" id="A0A3L7K0Q4"/>
<dbReference type="Proteomes" id="UP000276770">
    <property type="component" value="Unassembled WGS sequence"/>
</dbReference>
<protein>
    <recommendedName>
        <fullName evidence="2">MobA-like NTP transferase domain-containing protein</fullName>
    </recommendedName>
</protein>
<comment type="caution">
    <text evidence="3">The sequence shown here is derived from an EMBL/GenBank/DDBJ whole genome shotgun (WGS) entry which is preliminary data.</text>
</comment>
<dbReference type="CDD" id="cd04182">
    <property type="entry name" value="GT_2_like_f"/>
    <property type="match status" value="1"/>
</dbReference>
<dbReference type="InterPro" id="IPR029044">
    <property type="entry name" value="Nucleotide-diphossugar_trans"/>
</dbReference>
<name>A0A3L7K0Q4_9BACI</name>
<evidence type="ECO:0000259" key="2">
    <source>
        <dbReference type="Pfam" id="PF12804"/>
    </source>
</evidence>
<dbReference type="EMBL" id="RCVZ01000006">
    <property type="protein sequence ID" value="RLQ95531.1"/>
    <property type="molecule type" value="Genomic_DNA"/>
</dbReference>
<feature type="region of interest" description="Disordered" evidence="1">
    <location>
        <begin position="220"/>
        <end position="245"/>
    </location>
</feature>
<dbReference type="Pfam" id="PF12804">
    <property type="entry name" value="NTP_transf_3"/>
    <property type="match status" value="1"/>
</dbReference>